<keyword evidence="3 5" id="KW-1133">Transmembrane helix</keyword>
<reference evidence="6 7" key="1">
    <citation type="submission" date="2020-03" db="EMBL/GenBank/DDBJ databases">
        <title>Genomic Encyclopedia of Type Strains, Phase IV (KMG-IV): sequencing the most valuable type-strain genomes for metagenomic binning, comparative biology and taxonomic classification.</title>
        <authorList>
            <person name="Goeker M."/>
        </authorList>
    </citation>
    <scope>NUCLEOTIDE SEQUENCE [LARGE SCALE GENOMIC DNA]</scope>
    <source>
        <strain evidence="6 7">DSM 19867</strain>
    </source>
</reference>
<keyword evidence="7" id="KW-1185">Reference proteome</keyword>
<dbReference type="Gene3D" id="1.20.1280.290">
    <property type="match status" value="1"/>
</dbReference>
<dbReference type="InterPro" id="IPR006603">
    <property type="entry name" value="PQ-loop_rpt"/>
</dbReference>
<keyword evidence="2 5" id="KW-0812">Transmembrane</keyword>
<evidence type="ECO:0000256" key="5">
    <source>
        <dbReference type="SAM" id="Phobius"/>
    </source>
</evidence>
<evidence type="ECO:0000256" key="1">
    <source>
        <dbReference type="ARBA" id="ARBA00004141"/>
    </source>
</evidence>
<feature type="transmembrane region" description="Helical" evidence="5">
    <location>
        <begin position="38"/>
        <end position="58"/>
    </location>
</feature>
<organism evidence="6 7">
    <name type="scientific">Rhizomicrobium palustre</name>
    <dbReference type="NCBI Taxonomy" id="189966"/>
    <lineage>
        <taxon>Bacteria</taxon>
        <taxon>Pseudomonadati</taxon>
        <taxon>Pseudomonadota</taxon>
        <taxon>Alphaproteobacteria</taxon>
        <taxon>Micropepsales</taxon>
        <taxon>Micropepsaceae</taxon>
        <taxon>Rhizomicrobium</taxon>
    </lineage>
</organism>
<evidence type="ECO:0000256" key="4">
    <source>
        <dbReference type="ARBA" id="ARBA00023136"/>
    </source>
</evidence>
<dbReference type="InterPro" id="IPR047662">
    <property type="entry name" value="SemiSWEET"/>
</dbReference>
<keyword evidence="4 5" id="KW-0472">Membrane</keyword>
<comment type="caution">
    <text evidence="6">The sequence shown here is derived from an EMBL/GenBank/DDBJ whole genome shotgun (WGS) entry which is preliminary data.</text>
</comment>
<dbReference type="RefSeq" id="WP_167083120.1">
    <property type="nucleotide sequence ID" value="NZ_BAAADC010000001.1"/>
</dbReference>
<gene>
    <name evidence="6" type="ORF">FHS83_002314</name>
</gene>
<sequence>MESPLISAVGLVAAFCTTLAYVPQVWRIWKTRSTADISLGMFALMNFGVALWLVYGIAIGSWPVAIANGATLVLAGAILVLKLKHG</sequence>
<accession>A0A846MZY3</accession>
<evidence type="ECO:0000256" key="3">
    <source>
        <dbReference type="ARBA" id="ARBA00022989"/>
    </source>
</evidence>
<dbReference type="Proteomes" id="UP000570514">
    <property type="component" value="Unassembled WGS sequence"/>
</dbReference>
<evidence type="ECO:0000313" key="6">
    <source>
        <dbReference type="EMBL" id="NIK88996.1"/>
    </source>
</evidence>
<feature type="transmembrane region" description="Helical" evidence="5">
    <location>
        <begin position="64"/>
        <end position="83"/>
    </location>
</feature>
<feature type="transmembrane region" description="Helical" evidence="5">
    <location>
        <begin position="6"/>
        <end position="26"/>
    </location>
</feature>
<evidence type="ECO:0000313" key="7">
    <source>
        <dbReference type="Proteomes" id="UP000570514"/>
    </source>
</evidence>
<dbReference type="NCBIfam" id="NF037968">
    <property type="entry name" value="SemiSWEET_2"/>
    <property type="match status" value="1"/>
</dbReference>
<protein>
    <submittedName>
        <fullName evidence="6">MtN3 and saliva related transmembrane protein</fullName>
    </submittedName>
</protein>
<dbReference type="GO" id="GO:0016020">
    <property type="term" value="C:membrane"/>
    <property type="evidence" value="ECO:0007669"/>
    <property type="project" value="UniProtKB-SubCell"/>
</dbReference>
<dbReference type="Pfam" id="PF04193">
    <property type="entry name" value="PQ-loop"/>
    <property type="match status" value="1"/>
</dbReference>
<dbReference type="AlphaFoldDB" id="A0A846MZY3"/>
<evidence type="ECO:0000256" key="2">
    <source>
        <dbReference type="ARBA" id="ARBA00022692"/>
    </source>
</evidence>
<proteinExistence type="predicted"/>
<dbReference type="EMBL" id="JAASRM010000001">
    <property type="protein sequence ID" value="NIK88996.1"/>
    <property type="molecule type" value="Genomic_DNA"/>
</dbReference>
<dbReference type="GO" id="GO:0051119">
    <property type="term" value="F:sugar transmembrane transporter activity"/>
    <property type="evidence" value="ECO:0007669"/>
    <property type="project" value="InterPro"/>
</dbReference>
<name>A0A846MZY3_9PROT</name>
<comment type="subcellular location">
    <subcellularLocation>
        <location evidence="1">Membrane</location>
        <topology evidence="1">Multi-pass membrane protein</topology>
    </subcellularLocation>
</comment>